<name>A0A538TCN0_UNCEI</name>
<dbReference type="Pfam" id="PF11306">
    <property type="entry name" value="DUF3108"/>
    <property type="match status" value="1"/>
</dbReference>
<proteinExistence type="predicted"/>
<evidence type="ECO:0000313" key="1">
    <source>
        <dbReference type="EMBL" id="TMQ55951.1"/>
    </source>
</evidence>
<comment type="caution">
    <text evidence="2">The sequence shown here is derived from an EMBL/GenBank/DDBJ whole genome shotgun (WGS) entry which is preliminary data.</text>
</comment>
<evidence type="ECO:0000313" key="4">
    <source>
        <dbReference type="Proteomes" id="UP000319829"/>
    </source>
</evidence>
<accession>A0A538TCN0</accession>
<dbReference type="InterPro" id="IPR021457">
    <property type="entry name" value="DUF3108"/>
</dbReference>
<dbReference type="AlphaFoldDB" id="A0A538TCN0"/>
<dbReference type="EMBL" id="VBOU01000010">
    <property type="protein sequence ID" value="TMQ55951.1"/>
    <property type="molecule type" value="Genomic_DNA"/>
</dbReference>
<reference evidence="3 4" key="1">
    <citation type="journal article" date="2019" name="Nat. Microbiol.">
        <title>Mediterranean grassland soil C-N compound turnover is dependent on rainfall and depth, and is mediated by genomically divergent microorganisms.</title>
        <authorList>
            <person name="Diamond S."/>
            <person name="Andeer P.F."/>
            <person name="Li Z."/>
            <person name="Crits-Christoph A."/>
            <person name="Burstein D."/>
            <person name="Anantharaman K."/>
            <person name="Lane K.R."/>
            <person name="Thomas B.C."/>
            <person name="Pan C."/>
            <person name="Northen T.R."/>
            <person name="Banfield J.F."/>
        </authorList>
    </citation>
    <scope>NUCLEOTIDE SEQUENCE [LARGE SCALE GENOMIC DNA]</scope>
    <source>
        <strain evidence="1">WS_4</strain>
        <strain evidence="2">WS_7</strain>
    </source>
</reference>
<dbReference type="Proteomes" id="UP000317366">
    <property type="component" value="Unassembled WGS sequence"/>
</dbReference>
<evidence type="ECO:0000313" key="2">
    <source>
        <dbReference type="EMBL" id="TMQ61380.1"/>
    </source>
</evidence>
<dbReference type="EMBL" id="VBOX01000103">
    <property type="protein sequence ID" value="TMQ61380.1"/>
    <property type="molecule type" value="Genomic_DNA"/>
</dbReference>
<protein>
    <submittedName>
        <fullName evidence="2">DUF3108 domain-containing protein</fullName>
    </submittedName>
</protein>
<evidence type="ECO:0000313" key="3">
    <source>
        <dbReference type="Proteomes" id="UP000317366"/>
    </source>
</evidence>
<sequence>MTRHPARGRMRHRLLRAGALLTLLLSSVPMLPPRRDRAEALEQAPAADRDTVDLTPYLASREARRAKVPWKIGEYFQFSIDWSGLNGGNALMQVQNIQTVDGHRTWRIITKAESNSFVSKFYKVRDRAESFVDAESLYTRRFEKHLREGSYKKDLNVRFDQAHGKAIYQDGKTYDVPFQVHDVLSAFYYVRTRPLPDGAEIVIPTHDNEKSYDMVVNVLRRERVEVPAGKFDCVLVEPVLKSEGIFKAKGQMYVWLSDDERRIPVQVKSKVPIGSISVSLTEMRLAFVGKH</sequence>
<dbReference type="Proteomes" id="UP000319829">
    <property type="component" value="Unassembled WGS sequence"/>
</dbReference>
<gene>
    <name evidence="1" type="ORF">E6K74_01640</name>
    <name evidence="2" type="ORF">E6K77_10410</name>
</gene>
<organism evidence="2 3">
    <name type="scientific">Eiseniibacteriota bacterium</name>
    <dbReference type="NCBI Taxonomy" id="2212470"/>
    <lineage>
        <taxon>Bacteria</taxon>
        <taxon>Candidatus Eiseniibacteriota</taxon>
    </lineage>
</organism>